<dbReference type="Pfam" id="PF00160">
    <property type="entry name" value="Pro_isomerase"/>
    <property type="match status" value="1"/>
</dbReference>
<feature type="region of interest" description="Disordered" evidence="4">
    <location>
        <begin position="59"/>
        <end position="78"/>
    </location>
</feature>
<feature type="transmembrane region" description="Helical" evidence="5">
    <location>
        <begin position="35"/>
        <end position="55"/>
    </location>
</feature>
<sequence length="239" mass="24705">MSASKRDRERAAQRRREQKRQAALDARAAQRRRTWAFVAIGAVLLLVGLGSWWLVSQDGDSDTDVPTSAPDPSTAESREWTGELTTSVGEIGVTLDGAAAPAAVANFVALADAGYFDGTDCHRLTTAGIWVLQCGDPTGTGTGGPGYSFGPIENAPADGIYPAGTIAMARTAEPDSMGSQFFIVYQDTELPTDGGGYTVFGTVTSGLDAVQAVADEGTADGASDGSPATPVTIEGVEIK</sequence>
<evidence type="ECO:0000256" key="2">
    <source>
        <dbReference type="ARBA" id="ARBA00023110"/>
    </source>
</evidence>
<evidence type="ECO:0000256" key="4">
    <source>
        <dbReference type="SAM" id="MobiDB-lite"/>
    </source>
</evidence>
<evidence type="ECO:0000259" key="6">
    <source>
        <dbReference type="PROSITE" id="PS50072"/>
    </source>
</evidence>
<evidence type="ECO:0000313" key="7">
    <source>
        <dbReference type="EMBL" id="SDS48746.1"/>
    </source>
</evidence>
<reference evidence="7 8" key="1">
    <citation type="submission" date="2016-10" db="EMBL/GenBank/DDBJ databases">
        <authorList>
            <person name="de Groot N.N."/>
        </authorList>
    </citation>
    <scope>NUCLEOTIDE SEQUENCE [LARGE SCALE GENOMIC DNA]</scope>
    <source>
        <strain evidence="7 8">DSM 22126</strain>
    </source>
</reference>
<dbReference type="GO" id="GO:0003755">
    <property type="term" value="F:peptidyl-prolyl cis-trans isomerase activity"/>
    <property type="evidence" value="ECO:0007669"/>
    <property type="project" value="UniProtKB-KW"/>
</dbReference>
<feature type="compositionally biased region" description="Polar residues" evidence="4">
    <location>
        <begin position="64"/>
        <end position="75"/>
    </location>
</feature>
<dbReference type="STRING" id="545619.SAMN04489860_1662"/>
<feature type="region of interest" description="Disordered" evidence="4">
    <location>
        <begin position="1"/>
        <end position="23"/>
    </location>
</feature>
<dbReference type="PROSITE" id="PS50072">
    <property type="entry name" value="CSA_PPIASE_2"/>
    <property type="match status" value="1"/>
</dbReference>
<dbReference type="EC" id="5.2.1.8" evidence="1"/>
<keyword evidence="5" id="KW-0812">Transmembrane</keyword>
<evidence type="ECO:0000256" key="1">
    <source>
        <dbReference type="ARBA" id="ARBA00013194"/>
    </source>
</evidence>
<dbReference type="InterPro" id="IPR002130">
    <property type="entry name" value="Cyclophilin-type_PPIase_dom"/>
</dbReference>
<feature type="compositionally biased region" description="Basic and acidic residues" evidence="4">
    <location>
        <begin position="1"/>
        <end position="22"/>
    </location>
</feature>
<keyword evidence="5" id="KW-0472">Membrane</keyword>
<dbReference type="InterPro" id="IPR044665">
    <property type="entry name" value="E_coli_cyclophilin_A-like"/>
</dbReference>
<proteinExistence type="predicted"/>
<dbReference type="eggNOG" id="COG0652">
    <property type="taxonomic scope" value="Bacteria"/>
</dbReference>
<keyword evidence="3 7" id="KW-0413">Isomerase</keyword>
<gene>
    <name evidence="7" type="ORF">SAMN04489860_1662</name>
</gene>
<organism evidence="7 8">
    <name type="scientific">Paraoerskovia marina</name>
    <dbReference type="NCBI Taxonomy" id="545619"/>
    <lineage>
        <taxon>Bacteria</taxon>
        <taxon>Bacillati</taxon>
        <taxon>Actinomycetota</taxon>
        <taxon>Actinomycetes</taxon>
        <taxon>Micrococcales</taxon>
        <taxon>Cellulomonadaceae</taxon>
        <taxon>Paraoerskovia</taxon>
    </lineage>
</organism>
<feature type="domain" description="PPIase cyclophilin-type" evidence="6">
    <location>
        <begin position="86"/>
        <end position="238"/>
    </location>
</feature>
<keyword evidence="8" id="KW-1185">Reference proteome</keyword>
<dbReference type="AlphaFoldDB" id="A0A1H1SLZ3"/>
<name>A0A1H1SLZ3_9CELL</name>
<dbReference type="Gene3D" id="2.40.100.10">
    <property type="entry name" value="Cyclophilin-like"/>
    <property type="match status" value="1"/>
</dbReference>
<evidence type="ECO:0000313" key="8">
    <source>
        <dbReference type="Proteomes" id="UP000185663"/>
    </source>
</evidence>
<dbReference type="RefSeq" id="WP_083372210.1">
    <property type="nucleotide sequence ID" value="NZ_LT629776.1"/>
</dbReference>
<dbReference type="Proteomes" id="UP000185663">
    <property type="component" value="Chromosome I"/>
</dbReference>
<keyword evidence="5" id="KW-1133">Transmembrane helix</keyword>
<evidence type="ECO:0000256" key="3">
    <source>
        <dbReference type="ARBA" id="ARBA00023235"/>
    </source>
</evidence>
<accession>A0A1H1SLZ3</accession>
<dbReference type="SUPFAM" id="SSF50891">
    <property type="entry name" value="Cyclophilin-like"/>
    <property type="match status" value="1"/>
</dbReference>
<evidence type="ECO:0000256" key="5">
    <source>
        <dbReference type="SAM" id="Phobius"/>
    </source>
</evidence>
<keyword evidence="2" id="KW-0697">Rotamase</keyword>
<protein>
    <recommendedName>
        <fullName evidence="1">peptidylprolyl isomerase</fullName>
        <ecNumber evidence="1">5.2.1.8</ecNumber>
    </recommendedName>
</protein>
<feature type="region of interest" description="Disordered" evidence="4">
    <location>
        <begin position="217"/>
        <end position="239"/>
    </location>
</feature>
<dbReference type="EMBL" id="LT629776">
    <property type="protein sequence ID" value="SDS48746.1"/>
    <property type="molecule type" value="Genomic_DNA"/>
</dbReference>
<dbReference type="PANTHER" id="PTHR43246">
    <property type="entry name" value="PEPTIDYL-PROLYL CIS-TRANS ISOMERASE CYP38, CHLOROPLASTIC"/>
    <property type="match status" value="1"/>
</dbReference>
<dbReference type="OrthoDB" id="5507614at2"/>
<dbReference type="InterPro" id="IPR029000">
    <property type="entry name" value="Cyclophilin-like_dom_sf"/>
</dbReference>